<dbReference type="Proteomes" id="UP000441032">
    <property type="component" value="Unassembled WGS sequence"/>
</dbReference>
<sequence>MNFIDKLRAAAEALVERITSNNAVHNELVAFVNEAHAAIAALEQRLGELEATAVRAATDLLPGLPIVSGTPATPATPPADNAGSNGAQS</sequence>
<comment type="caution">
    <text evidence="3">The sequence shown here is derived from an EMBL/GenBank/DDBJ whole genome shotgun (WGS) entry which is preliminary data.</text>
</comment>
<dbReference type="RefSeq" id="WP_154208475.1">
    <property type="nucleotide sequence ID" value="NZ_WJYN01000010.1"/>
</dbReference>
<evidence type="ECO:0000313" key="4">
    <source>
        <dbReference type="Proteomes" id="UP000441032"/>
    </source>
</evidence>
<dbReference type="AlphaFoldDB" id="A0A7X2HR95"/>
<feature type="coiled-coil region" evidence="1">
    <location>
        <begin position="32"/>
        <end position="59"/>
    </location>
</feature>
<gene>
    <name evidence="3" type="ORF">GJQ57_21015</name>
</gene>
<proteinExistence type="predicted"/>
<organism evidence="3 4">
    <name type="scientific">Ralstonia pickettii</name>
    <name type="common">Burkholderia pickettii</name>
    <dbReference type="NCBI Taxonomy" id="329"/>
    <lineage>
        <taxon>Bacteria</taxon>
        <taxon>Pseudomonadati</taxon>
        <taxon>Pseudomonadota</taxon>
        <taxon>Betaproteobacteria</taxon>
        <taxon>Burkholderiales</taxon>
        <taxon>Burkholderiaceae</taxon>
        <taxon>Ralstonia</taxon>
    </lineage>
</organism>
<dbReference type="EMBL" id="WJYN01000010">
    <property type="protein sequence ID" value="MRT01132.1"/>
    <property type="molecule type" value="Genomic_DNA"/>
</dbReference>
<evidence type="ECO:0000256" key="2">
    <source>
        <dbReference type="SAM" id="MobiDB-lite"/>
    </source>
</evidence>
<evidence type="ECO:0000313" key="3">
    <source>
        <dbReference type="EMBL" id="MRT01132.1"/>
    </source>
</evidence>
<protein>
    <submittedName>
        <fullName evidence="3">Uncharacterized protein</fullName>
    </submittedName>
</protein>
<reference evidence="3 4" key="1">
    <citation type="submission" date="2019-11" db="EMBL/GenBank/DDBJ databases">
        <title>Phenotypic characterization of an OXA-22 and OXA-60 co-producing Ralstonia pickettii clinical strain.</title>
        <authorList>
            <person name="He F."/>
        </authorList>
    </citation>
    <scope>NUCLEOTIDE SEQUENCE [LARGE SCALE GENOMIC DNA]</scope>
    <source>
        <strain evidence="3 4">PSLESD1</strain>
    </source>
</reference>
<name>A0A7X2HR95_RALPI</name>
<feature type="region of interest" description="Disordered" evidence="2">
    <location>
        <begin position="67"/>
        <end position="89"/>
    </location>
</feature>
<accession>A0A7X2HR95</accession>
<evidence type="ECO:0000256" key="1">
    <source>
        <dbReference type="SAM" id="Coils"/>
    </source>
</evidence>
<keyword evidence="1" id="KW-0175">Coiled coil</keyword>